<name>A0A2M8KV27_9BACT</name>
<dbReference type="InterPro" id="IPR029044">
    <property type="entry name" value="Nucleotide-diphossugar_trans"/>
</dbReference>
<sequence>MSTKPVSVSACMAVHNEEERIGPTLERVIDWVDEVVVIDGESTDKTVKIAQSFGKKVRIYHEKNAPNFIENKQRAIERAQSAWTLELDADELVTDELQDEIMEAVTTDKAGFRIPRLNHFLGKPLKKGGQYPDLKFRLYRTGFARFPLRSVHDEAALTTEHAGMPIGELSCPLLHYPYASIAVYMRKTVQYAQFEADVLYDRGIRPSTGLWTQYYIGKPLYWFVLTYLRHRGYVDGFPGFAFSLFSSIRYLFEYAALYERSTRT</sequence>
<gene>
    <name evidence="2" type="ORF">COU89_01495</name>
</gene>
<dbReference type="EMBL" id="PFEE01000031">
    <property type="protein sequence ID" value="PJE63776.1"/>
    <property type="molecule type" value="Genomic_DNA"/>
</dbReference>
<dbReference type="CDD" id="cd02511">
    <property type="entry name" value="Beta4Glucosyltransferase"/>
    <property type="match status" value="1"/>
</dbReference>
<dbReference type="InterPro" id="IPR001173">
    <property type="entry name" value="Glyco_trans_2-like"/>
</dbReference>
<evidence type="ECO:0000313" key="2">
    <source>
        <dbReference type="EMBL" id="PJE63776.1"/>
    </source>
</evidence>
<evidence type="ECO:0000313" key="3">
    <source>
        <dbReference type="Proteomes" id="UP000231569"/>
    </source>
</evidence>
<dbReference type="PANTHER" id="PTHR43630">
    <property type="entry name" value="POLY-BETA-1,6-N-ACETYL-D-GLUCOSAMINE SYNTHASE"/>
    <property type="match status" value="1"/>
</dbReference>
<accession>A0A2M8KV27</accession>
<dbReference type="SUPFAM" id="SSF53448">
    <property type="entry name" value="Nucleotide-diphospho-sugar transferases"/>
    <property type="match status" value="1"/>
</dbReference>
<organism evidence="2 3">
    <name type="scientific">Candidatus Roizmanbacteria bacterium CG10_big_fil_rev_8_21_14_0_10_45_7</name>
    <dbReference type="NCBI Taxonomy" id="1974854"/>
    <lineage>
        <taxon>Bacteria</taxon>
        <taxon>Candidatus Roizmaniibacteriota</taxon>
    </lineage>
</organism>
<comment type="caution">
    <text evidence="2">The sequence shown here is derived from an EMBL/GenBank/DDBJ whole genome shotgun (WGS) entry which is preliminary data.</text>
</comment>
<dbReference type="Proteomes" id="UP000231569">
    <property type="component" value="Unassembled WGS sequence"/>
</dbReference>
<feature type="domain" description="Glycosyltransferase 2-like" evidence="1">
    <location>
        <begin position="9"/>
        <end position="123"/>
    </location>
</feature>
<dbReference type="Gene3D" id="3.90.550.10">
    <property type="entry name" value="Spore Coat Polysaccharide Biosynthesis Protein SpsA, Chain A"/>
    <property type="match status" value="1"/>
</dbReference>
<proteinExistence type="predicted"/>
<evidence type="ECO:0000259" key="1">
    <source>
        <dbReference type="Pfam" id="PF00535"/>
    </source>
</evidence>
<reference evidence="3" key="1">
    <citation type="submission" date="2017-09" db="EMBL/GenBank/DDBJ databases">
        <title>Depth-based differentiation of microbial function through sediment-hosted aquifers and enrichment of novel symbionts in the deep terrestrial subsurface.</title>
        <authorList>
            <person name="Probst A.J."/>
            <person name="Ladd B."/>
            <person name="Jarett J.K."/>
            <person name="Geller-Mcgrath D.E."/>
            <person name="Sieber C.M.K."/>
            <person name="Emerson J.B."/>
            <person name="Anantharaman K."/>
            <person name="Thomas B.C."/>
            <person name="Malmstrom R."/>
            <person name="Stieglmeier M."/>
            <person name="Klingl A."/>
            <person name="Woyke T."/>
            <person name="Ryan C.M."/>
            <person name="Banfield J.F."/>
        </authorList>
    </citation>
    <scope>NUCLEOTIDE SEQUENCE [LARGE SCALE GENOMIC DNA]</scope>
</reference>
<dbReference type="Pfam" id="PF00535">
    <property type="entry name" value="Glycos_transf_2"/>
    <property type="match status" value="1"/>
</dbReference>
<protein>
    <recommendedName>
        <fullName evidence="1">Glycosyltransferase 2-like domain-containing protein</fullName>
    </recommendedName>
</protein>
<dbReference type="PANTHER" id="PTHR43630:SF2">
    <property type="entry name" value="GLYCOSYLTRANSFERASE"/>
    <property type="match status" value="1"/>
</dbReference>
<dbReference type="AlphaFoldDB" id="A0A2M8KV27"/>